<dbReference type="PROSITE" id="PS50023">
    <property type="entry name" value="LIM_DOMAIN_2"/>
    <property type="match status" value="2"/>
</dbReference>
<dbReference type="CDD" id="cd08368">
    <property type="entry name" value="LIM"/>
    <property type="match status" value="1"/>
</dbReference>
<dbReference type="PANTHER" id="PTHR24208:SF166">
    <property type="entry name" value="LIM HOMEOBOX TRANSCRIPTION FACTOR 1 ALPHA, ISOFORM B"/>
    <property type="match status" value="1"/>
</dbReference>
<keyword evidence="7 9" id="KW-0371">Homeobox</keyword>
<dbReference type="Gene3D" id="2.10.110.10">
    <property type="entry name" value="Cysteine Rich Protein"/>
    <property type="match status" value="2"/>
</dbReference>
<dbReference type="GO" id="GO:0005634">
    <property type="term" value="C:nucleus"/>
    <property type="evidence" value="ECO:0007669"/>
    <property type="project" value="UniProtKB-SubCell"/>
</dbReference>
<feature type="compositionally biased region" description="Basic and acidic residues" evidence="12">
    <location>
        <begin position="195"/>
        <end position="215"/>
    </location>
</feature>
<dbReference type="SMART" id="SM00132">
    <property type="entry name" value="LIM"/>
    <property type="match status" value="2"/>
</dbReference>
<dbReference type="GO" id="GO:0046872">
    <property type="term" value="F:metal ion binding"/>
    <property type="evidence" value="ECO:0007669"/>
    <property type="project" value="UniProtKB-KW"/>
</dbReference>
<evidence type="ECO:0000259" key="14">
    <source>
        <dbReference type="PROSITE" id="PS50071"/>
    </source>
</evidence>
<dbReference type="EMBL" id="JBICBT010001002">
    <property type="protein sequence ID" value="KAL3088322.1"/>
    <property type="molecule type" value="Genomic_DNA"/>
</dbReference>
<dbReference type="Gene3D" id="1.10.10.60">
    <property type="entry name" value="Homeodomain-like"/>
    <property type="match status" value="1"/>
</dbReference>
<dbReference type="Pfam" id="PF00046">
    <property type="entry name" value="Homeodomain"/>
    <property type="match status" value="1"/>
</dbReference>
<keyword evidence="16" id="KW-1185">Reference proteome</keyword>
<gene>
    <name evidence="15" type="ORF">niasHT_023882</name>
</gene>
<dbReference type="InterPro" id="IPR009057">
    <property type="entry name" value="Homeodomain-like_sf"/>
</dbReference>
<dbReference type="CDD" id="cd00086">
    <property type="entry name" value="homeodomain"/>
    <property type="match status" value="1"/>
</dbReference>
<feature type="compositionally biased region" description="Basic and acidic residues" evidence="12">
    <location>
        <begin position="285"/>
        <end position="310"/>
    </location>
</feature>
<feature type="compositionally biased region" description="Acidic residues" evidence="12">
    <location>
        <begin position="345"/>
        <end position="362"/>
    </location>
</feature>
<feature type="compositionally biased region" description="Acidic residues" evidence="12">
    <location>
        <begin position="311"/>
        <end position="324"/>
    </location>
</feature>
<dbReference type="PROSITE" id="PS50071">
    <property type="entry name" value="HOMEOBOX_2"/>
    <property type="match status" value="1"/>
</dbReference>
<evidence type="ECO:0000256" key="12">
    <source>
        <dbReference type="SAM" id="MobiDB-lite"/>
    </source>
</evidence>
<dbReference type="AlphaFoldDB" id="A0ABD2JCL1"/>
<keyword evidence="2 10" id="KW-0479">Metal-binding</keyword>
<keyword evidence="4 10" id="KW-0862">Zinc</keyword>
<evidence type="ECO:0000256" key="5">
    <source>
        <dbReference type="ARBA" id="ARBA00023038"/>
    </source>
</evidence>
<feature type="domain" description="LIM zinc-binding" evidence="13">
    <location>
        <begin position="26"/>
        <end position="91"/>
    </location>
</feature>
<sequence length="545" mass="60800">MAPSPAAFPLQSPTFSRQSNGLVQLQHCIGCQCLIMDSQLAKIFPGHFLHEHCAVCSICNVSLMTCRSSIKCYEKEGRLFCRTHYFEYFVPKTICAGCNLSIQLDELFCNLKDGIAFHCHCLRCFQCGKTFKRGDRLLLGENCEKIECVEHISKGKWPKGAAKSAGRESDEKGIGGGTAEDKGQSAQSEATTAQDEAKRSGEATERGAQSERTEEANANMAKGMTGMTVPRNSLNSDKEEEQGIGSGPNSGGEQSATAATAAPKSASLSMDFDHSPTLFSENGSETEKSEGNEEGTKREQKKKDASTKQSDDEEEEEETDESSTAEEKGGEALSEREECWKRMEEEEEEDGEEEEEEEEGEKEEVGREKGQRGRGKEKGNGRDGRRETAENGRGGGKAGRESRPTTVRSMKRKCANTSAGGPLLQYPSEMYAAGEQFSREEEDAQQKTHGNKRRGPRTTISQKQLDILNRMFDNTSKPTKHERAQLAQDSGLSMRVIQVWFQNRRSKERRLKHLCNFLRHYEDQRQRKDGEKKRENEAIFETMAQ</sequence>
<evidence type="ECO:0000256" key="1">
    <source>
        <dbReference type="ARBA" id="ARBA00004123"/>
    </source>
</evidence>
<dbReference type="PROSITE" id="PS00478">
    <property type="entry name" value="LIM_DOMAIN_1"/>
    <property type="match status" value="1"/>
</dbReference>
<comment type="caution">
    <text evidence="15">The sequence shown here is derived from an EMBL/GenBank/DDBJ whole genome shotgun (WGS) entry which is preliminary data.</text>
</comment>
<dbReference type="PANTHER" id="PTHR24208">
    <property type="entry name" value="LIM/HOMEOBOX PROTEIN LHX"/>
    <property type="match status" value="1"/>
</dbReference>
<dbReference type="GO" id="GO:0003677">
    <property type="term" value="F:DNA binding"/>
    <property type="evidence" value="ECO:0007669"/>
    <property type="project" value="UniProtKB-UniRule"/>
</dbReference>
<feature type="compositionally biased region" description="Basic and acidic residues" evidence="12">
    <location>
        <begin position="524"/>
        <end position="537"/>
    </location>
</feature>
<evidence type="ECO:0000256" key="7">
    <source>
        <dbReference type="ARBA" id="ARBA00023155"/>
    </source>
</evidence>
<dbReference type="PROSITE" id="PS00027">
    <property type="entry name" value="HOMEOBOX_1"/>
    <property type="match status" value="1"/>
</dbReference>
<keyword evidence="8 9" id="KW-0539">Nucleus</keyword>
<reference evidence="15 16" key="1">
    <citation type="submission" date="2024-10" db="EMBL/GenBank/DDBJ databases">
        <authorList>
            <person name="Kim D."/>
        </authorList>
    </citation>
    <scope>NUCLEOTIDE SEQUENCE [LARGE SCALE GENOMIC DNA]</scope>
    <source>
        <strain evidence="15">BH-2024</strain>
    </source>
</reference>
<evidence type="ECO:0000256" key="6">
    <source>
        <dbReference type="ARBA" id="ARBA00023125"/>
    </source>
</evidence>
<name>A0ABD2JCL1_9BILA</name>
<evidence type="ECO:0000256" key="10">
    <source>
        <dbReference type="PROSITE-ProRule" id="PRU00125"/>
    </source>
</evidence>
<dbReference type="Proteomes" id="UP001620626">
    <property type="component" value="Unassembled WGS sequence"/>
</dbReference>
<accession>A0ABD2JCL1</accession>
<keyword evidence="6 9" id="KW-0238">DNA-binding</keyword>
<feature type="region of interest" description="Disordered" evidence="12">
    <location>
        <begin position="158"/>
        <end position="461"/>
    </location>
</feature>
<feature type="compositionally biased region" description="Basic and acidic residues" evidence="12">
    <location>
        <begin position="165"/>
        <end position="183"/>
    </location>
</feature>
<evidence type="ECO:0000259" key="13">
    <source>
        <dbReference type="PROSITE" id="PS50023"/>
    </source>
</evidence>
<feature type="region of interest" description="Disordered" evidence="12">
    <location>
        <begin position="524"/>
        <end position="545"/>
    </location>
</feature>
<dbReference type="InterPro" id="IPR050453">
    <property type="entry name" value="LIM_Homeobox_TF"/>
</dbReference>
<feature type="domain" description="LIM zinc-binding" evidence="13">
    <location>
        <begin position="93"/>
        <end position="158"/>
    </location>
</feature>
<keyword evidence="5 10" id="KW-0440">LIM domain</keyword>
<comment type="subcellular location">
    <subcellularLocation>
        <location evidence="1 9 11">Nucleus</location>
    </subcellularLocation>
</comment>
<keyword evidence="3" id="KW-0677">Repeat</keyword>
<evidence type="ECO:0000256" key="4">
    <source>
        <dbReference type="ARBA" id="ARBA00022833"/>
    </source>
</evidence>
<evidence type="ECO:0000313" key="16">
    <source>
        <dbReference type="Proteomes" id="UP001620626"/>
    </source>
</evidence>
<feature type="compositionally biased region" description="Basic and acidic residues" evidence="12">
    <location>
        <begin position="363"/>
        <end position="390"/>
    </location>
</feature>
<protein>
    <submittedName>
        <fullName evidence="15">Uncharacterized protein</fullName>
    </submittedName>
</protein>
<dbReference type="InterPro" id="IPR001356">
    <property type="entry name" value="HD"/>
</dbReference>
<evidence type="ECO:0000256" key="9">
    <source>
        <dbReference type="PROSITE-ProRule" id="PRU00108"/>
    </source>
</evidence>
<evidence type="ECO:0000256" key="8">
    <source>
        <dbReference type="ARBA" id="ARBA00023242"/>
    </source>
</evidence>
<feature type="compositionally biased region" description="Low complexity" evidence="12">
    <location>
        <begin position="255"/>
        <end position="269"/>
    </location>
</feature>
<feature type="DNA-binding region" description="Homeobox" evidence="9">
    <location>
        <begin position="453"/>
        <end position="512"/>
    </location>
</feature>
<dbReference type="SUPFAM" id="SSF46689">
    <property type="entry name" value="Homeodomain-like"/>
    <property type="match status" value="1"/>
</dbReference>
<dbReference type="InterPro" id="IPR001781">
    <property type="entry name" value="Znf_LIM"/>
</dbReference>
<evidence type="ECO:0000256" key="2">
    <source>
        <dbReference type="ARBA" id="ARBA00022723"/>
    </source>
</evidence>
<proteinExistence type="predicted"/>
<dbReference type="SMART" id="SM00389">
    <property type="entry name" value="HOX"/>
    <property type="match status" value="1"/>
</dbReference>
<feature type="compositionally biased region" description="Polar residues" evidence="12">
    <location>
        <begin position="184"/>
        <end position="194"/>
    </location>
</feature>
<organism evidence="15 16">
    <name type="scientific">Heterodera trifolii</name>
    <dbReference type="NCBI Taxonomy" id="157864"/>
    <lineage>
        <taxon>Eukaryota</taxon>
        <taxon>Metazoa</taxon>
        <taxon>Ecdysozoa</taxon>
        <taxon>Nematoda</taxon>
        <taxon>Chromadorea</taxon>
        <taxon>Rhabditida</taxon>
        <taxon>Tylenchina</taxon>
        <taxon>Tylenchomorpha</taxon>
        <taxon>Tylenchoidea</taxon>
        <taxon>Heteroderidae</taxon>
        <taxon>Heteroderinae</taxon>
        <taxon>Heterodera</taxon>
    </lineage>
</organism>
<feature type="compositionally biased region" description="Basic and acidic residues" evidence="12">
    <location>
        <begin position="325"/>
        <end position="344"/>
    </location>
</feature>
<feature type="domain" description="Homeobox" evidence="14">
    <location>
        <begin position="451"/>
        <end position="511"/>
    </location>
</feature>
<dbReference type="GO" id="GO:0030182">
    <property type="term" value="P:neuron differentiation"/>
    <property type="evidence" value="ECO:0007669"/>
    <property type="project" value="UniProtKB-ARBA"/>
</dbReference>
<dbReference type="InterPro" id="IPR017970">
    <property type="entry name" value="Homeobox_CS"/>
</dbReference>
<evidence type="ECO:0000313" key="15">
    <source>
        <dbReference type="EMBL" id="KAL3088322.1"/>
    </source>
</evidence>
<evidence type="ECO:0000256" key="11">
    <source>
        <dbReference type="RuleBase" id="RU000682"/>
    </source>
</evidence>
<evidence type="ECO:0000256" key="3">
    <source>
        <dbReference type="ARBA" id="ARBA00022737"/>
    </source>
</evidence>